<protein>
    <submittedName>
        <fullName evidence="3">Uncharacterized protein</fullName>
    </submittedName>
</protein>
<feature type="signal peptide" evidence="2">
    <location>
        <begin position="1"/>
        <end position="23"/>
    </location>
</feature>
<dbReference type="KEGG" id="scac:106095042"/>
<accession>A0A1I8NWC2</accession>
<keyword evidence="2" id="KW-0732">Signal</keyword>
<organism evidence="3 4">
    <name type="scientific">Stomoxys calcitrans</name>
    <name type="common">Stable fly</name>
    <name type="synonym">Conops calcitrans</name>
    <dbReference type="NCBI Taxonomy" id="35570"/>
    <lineage>
        <taxon>Eukaryota</taxon>
        <taxon>Metazoa</taxon>
        <taxon>Ecdysozoa</taxon>
        <taxon>Arthropoda</taxon>
        <taxon>Hexapoda</taxon>
        <taxon>Insecta</taxon>
        <taxon>Pterygota</taxon>
        <taxon>Neoptera</taxon>
        <taxon>Endopterygota</taxon>
        <taxon>Diptera</taxon>
        <taxon>Brachycera</taxon>
        <taxon>Muscomorpha</taxon>
        <taxon>Muscoidea</taxon>
        <taxon>Muscidae</taxon>
        <taxon>Stomoxys</taxon>
    </lineage>
</organism>
<dbReference type="AlphaFoldDB" id="A0A1I8NWC2"/>
<evidence type="ECO:0000313" key="3">
    <source>
        <dbReference type="EnsemblMetazoa" id="SCAU002584-PA"/>
    </source>
</evidence>
<evidence type="ECO:0000313" key="4">
    <source>
        <dbReference type="Proteomes" id="UP000095300"/>
    </source>
</evidence>
<reference evidence="3" key="1">
    <citation type="submission" date="2020-05" db="UniProtKB">
        <authorList>
            <consortium name="EnsemblMetazoa"/>
        </authorList>
    </citation>
    <scope>IDENTIFICATION</scope>
    <source>
        <strain evidence="3">USDA</strain>
    </source>
</reference>
<feature type="coiled-coil region" evidence="1">
    <location>
        <begin position="142"/>
        <end position="206"/>
    </location>
</feature>
<keyword evidence="4" id="KW-1185">Reference proteome</keyword>
<feature type="coiled-coil region" evidence="1">
    <location>
        <begin position="40"/>
        <end position="67"/>
    </location>
</feature>
<dbReference type="Proteomes" id="UP000095300">
    <property type="component" value="Unassembled WGS sequence"/>
</dbReference>
<sequence length="244" mass="27913">MNLKIKSVLFLIITLTRLSSIWAQDTEGTIKRQQQLAIDILLLKNDINSLNENLNSLKQRHNQQTEHIKKVKTLYGQTENILDHCHVNKAFSDFATTTSEIKQKVGGIINDNYDKHTSKLNQTLQYLNKLSVGCGAGESQVLIDLQRQIEEKLLKLKGFEQRLKQLQENSSNIAIQEEMQPLAELLNEIISKLATQEDKLKNFESVQPAIQNSLENIEAIKKKEVAQCHQKKCIAEKISKLREK</sequence>
<dbReference type="OrthoDB" id="8014820at2759"/>
<dbReference type="VEuPathDB" id="VectorBase:SCAU002584"/>
<keyword evidence="1" id="KW-0175">Coiled coil</keyword>
<evidence type="ECO:0000256" key="1">
    <source>
        <dbReference type="SAM" id="Coils"/>
    </source>
</evidence>
<evidence type="ECO:0000256" key="2">
    <source>
        <dbReference type="SAM" id="SignalP"/>
    </source>
</evidence>
<dbReference type="EnsemblMetazoa" id="SCAU002584-RA">
    <property type="protein sequence ID" value="SCAU002584-PA"/>
    <property type="gene ID" value="SCAU002584"/>
</dbReference>
<name>A0A1I8NWC2_STOCA</name>
<feature type="chain" id="PRO_5009325598" evidence="2">
    <location>
        <begin position="24"/>
        <end position="244"/>
    </location>
</feature>
<gene>
    <name evidence="3" type="primary">106095042</name>
</gene>
<proteinExistence type="predicted"/>